<protein>
    <recommendedName>
        <fullName evidence="4">enoyl-CoA hydratase</fullName>
        <ecNumber evidence="4">4.2.1.17</ecNumber>
    </recommendedName>
</protein>
<dbReference type="SUPFAM" id="SSF51735">
    <property type="entry name" value="NAD(P)-binding Rossmann-fold domains"/>
    <property type="match status" value="1"/>
</dbReference>
<keyword evidence="8" id="KW-0520">NAD</keyword>
<gene>
    <name evidence="16" type="ORF">TQ33_0012</name>
</gene>
<evidence type="ECO:0000256" key="6">
    <source>
        <dbReference type="ARBA" id="ARBA00022963"/>
    </source>
</evidence>
<dbReference type="InterPro" id="IPR006180">
    <property type="entry name" value="3-OHacyl-CoA_DH_CS"/>
</dbReference>
<evidence type="ECO:0000313" key="17">
    <source>
        <dbReference type="Proteomes" id="UP000034071"/>
    </source>
</evidence>
<dbReference type="SUPFAM" id="SSF48179">
    <property type="entry name" value="6-phosphogluconate dehydrogenase C-terminal domain-like"/>
    <property type="match status" value="2"/>
</dbReference>
<dbReference type="GO" id="GO:0008692">
    <property type="term" value="F:3-hydroxybutyryl-CoA epimerase activity"/>
    <property type="evidence" value="ECO:0007669"/>
    <property type="project" value="InterPro"/>
</dbReference>
<evidence type="ECO:0000256" key="2">
    <source>
        <dbReference type="ARBA" id="ARBA00007005"/>
    </source>
</evidence>
<dbReference type="Gene3D" id="3.40.50.720">
    <property type="entry name" value="NAD(P)-binding Rossmann-like Domain"/>
    <property type="match status" value="1"/>
</dbReference>
<dbReference type="NCBIfam" id="TIGR02437">
    <property type="entry name" value="FadB"/>
    <property type="match status" value="1"/>
</dbReference>
<dbReference type="HOGENOM" id="CLU_009834_16_3_6"/>
<reference evidence="16 17" key="1">
    <citation type="submission" date="2015-02" db="EMBL/GenBank/DDBJ databases">
        <title>Complete genome sequence of Kangiella geojedonensis strain YCS-5T.</title>
        <authorList>
            <person name="Kim K.M."/>
        </authorList>
    </citation>
    <scope>NUCLEOTIDE SEQUENCE [LARGE SCALE GENOMIC DNA]</scope>
    <source>
        <strain evidence="16 17">YCS-5</strain>
    </source>
</reference>
<evidence type="ECO:0000259" key="15">
    <source>
        <dbReference type="Pfam" id="PF02737"/>
    </source>
</evidence>
<dbReference type="CDD" id="cd06558">
    <property type="entry name" value="crotonase-like"/>
    <property type="match status" value="1"/>
</dbReference>
<dbReference type="InterPro" id="IPR029045">
    <property type="entry name" value="ClpP/crotonase-like_dom_sf"/>
</dbReference>
<dbReference type="Pfam" id="PF00725">
    <property type="entry name" value="3HCDH"/>
    <property type="match status" value="1"/>
</dbReference>
<dbReference type="PANTHER" id="PTHR43612">
    <property type="entry name" value="TRIFUNCTIONAL ENZYME SUBUNIT ALPHA"/>
    <property type="match status" value="1"/>
</dbReference>
<keyword evidence="10" id="KW-0413">Isomerase</keyword>
<dbReference type="InterPro" id="IPR008927">
    <property type="entry name" value="6-PGluconate_DH-like_C_sf"/>
</dbReference>
<dbReference type="Pfam" id="PF02737">
    <property type="entry name" value="3HCDH_N"/>
    <property type="match status" value="1"/>
</dbReference>
<dbReference type="NCBIfam" id="NF008727">
    <property type="entry name" value="PRK11730.1"/>
    <property type="match status" value="1"/>
</dbReference>
<dbReference type="STRING" id="914150.TQ33_0012"/>
<dbReference type="GO" id="GO:0004300">
    <property type="term" value="F:enoyl-CoA hydratase activity"/>
    <property type="evidence" value="ECO:0007669"/>
    <property type="project" value="UniProtKB-EC"/>
</dbReference>
<evidence type="ECO:0000256" key="1">
    <source>
        <dbReference type="ARBA" id="ARBA00005005"/>
    </source>
</evidence>
<evidence type="ECO:0000256" key="12">
    <source>
        <dbReference type="ARBA" id="ARBA00023268"/>
    </source>
</evidence>
<dbReference type="PATRIC" id="fig|914150.5.peg.12"/>
<dbReference type="InterPro" id="IPR006108">
    <property type="entry name" value="3HC_DH_C"/>
</dbReference>
<evidence type="ECO:0000256" key="7">
    <source>
        <dbReference type="ARBA" id="ARBA00023002"/>
    </source>
</evidence>
<comment type="similarity">
    <text evidence="3">In the N-terminal section; belongs to the enoyl-CoA hydratase/isomerase family.</text>
</comment>
<evidence type="ECO:0000256" key="13">
    <source>
        <dbReference type="ARBA" id="ARBA00049556"/>
    </source>
</evidence>
<dbReference type="FunFam" id="3.40.50.720:FF:000009">
    <property type="entry name" value="Fatty oxidation complex, alpha subunit"/>
    <property type="match status" value="1"/>
</dbReference>
<keyword evidence="9" id="KW-0443">Lipid metabolism</keyword>
<dbReference type="PANTHER" id="PTHR43612:SF3">
    <property type="entry name" value="TRIFUNCTIONAL ENZYME SUBUNIT ALPHA, MITOCHONDRIAL"/>
    <property type="match status" value="1"/>
</dbReference>
<dbReference type="AlphaFoldDB" id="A0A0F6RBB5"/>
<evidence type="ECO:0000256" key="3">
    <source>
        <dbReference type="ARBA" id="ARBA00008750"/>
    </source>
</evidence>
<evidence type="ECO:0000256" key="11">
    <source>
        <dbReference type="ARBA" id="ARBA00023239"/>
    </source>
</evidence>
<keyword evidence="7" id="KW-0560">Oxidoreductase</keyword>
<comment type="similarity">
    <text evidence="2">In the central section; belongs to the 3-hydroxyacyl-CoA dehydrogenase family.</text>
</comment>
<sequence>MIFEGQSIQCRLRDKGIAEVCFDNQNESVNKFDRATLNEWLQVNELLAEHKEVKAVMATSGKPVFIVGADITEFNELFSSSREDLLGWLVEANKAFTGFEDLPYPTAVAIDGMALGGGLEMCLTCDFRVASPKAQVGLPESKLGLVPGFGGSVRLARLIGPDNAFEWLSTGKAYKPEKALAVGTIDAVVDSEHLIASTEQMLLDAVEGKLDWQARRAEKKAPLQLNKTEAMMSFMTSKAYIAGQAGPHYPAPVRGVQLIEDSAGMKLEDAIKAEHEAFADMAQTEQASALIQLFLNDQVLKKKAKIASKTADIDVKSATVLGAGIMGGGIAYQSASRGVPAVMKDIKPEALEQGMDEAIKLFGKGVKYGKITTDKMAKGIASIKPTLSYEEIKHTDIVVEAVVENPKVKEAVLTEVEGLMPDDAIICSNTSTISIDRLAKSLKRPEKFCGMHFFNPVHKMPLVEIIRGEKTSDETVASVVAYASKMGKSPVVVNDCPGFFVNRVLFPYFGGFTKLVRDGADFQHVDKVMSKKFGWPMGPAYLLDVVGMDTGRHAAEVMAEGFPDRMSKEEKDAIDVMFENDRYGQKSGSGFYVYGKDKKGRPTKEADPKAYELLKEVAADTKDFDDEEIIARTMLPMIIETIRCLEEGIIDSPAEGDMALIYGLGFPPFRGGVFKYVDSQGIATIVELAKKYQHLGKAYEPTTGMLKMAQDDKKFYPSDLS</sequence>
<proteinExistence type="inferred from homology"/>
<comment type="pathway">
    <text evidence="1">Lipid metabolism; fatty acid beta-oxidation.</text>
</comment>
<feature type="domain" description="3-hydroxyacyl-CoA dehydrogenase NAD binding" evidence="15">
    <location>
        <begin position="318"/>
        <end position="496"/>
    </location>
</feature>
<dbReference type="InterPro" id="IPR050136">
    <property type="entry name" value="FA_oxidation_alpha_subunit"/>
</dbReference>
<dbReference type="UniPathway" id="UPA00659"/>
<evidence type="ECO:0000256" key="4">
    <source>
        <dbReference type="ARBA" id="ARBA00012076"/>
    </source>
</evidence>
<keyword evidence="6" id="KW-0442">Lipid degradation</keyword>
<dbReference type="InterPro" id="IPR006176">
    <property type="entry name" value="3-OHacyl-CoA_DH_NAD-bd"/>
</dbReference>
<dbReference type="InterPro" id="IPR036291">
    <property type="entry name" value="NAD(P)-bd_dom_sf"/>
</dbReference>
<dbReference type="Pfam" id="PF00378">
    <property type="entry name" value="ECH_1"/>
    <property type="match status" value="1"/>
</dbReference>
<dbReference type="Proteomes" id="UP000034071">
    <property type="component" value="Chromosome"/>
</dbReference>
<dbReference type="GO" id="GO:0004165">
    <property type="term" value="F:delta(3)-delta(2)-enoyl-CoA isomerase activity"/>
    <property type="evidence" value="ECO:0007669"/>
    <property type="project" value="InterPro"/>
</dbReference>
<comment type="catalytic activity">
    <reaction evidence="13">
        <text>a (3S)-3-hydroxyacyl-CoA + NAD(+) = a 3-oxoacyl-CoA + NADH + H(+)</text>
        <dbReference type="Rhea" id="RHEA:22432"/>
        <dbReference type="ChEBI" id="CHEBI:15378"/>
        <dbReference type="ChEBI" id="CHEBI:57318"/>
        <dbReference type="ChEBI" id="CHEBI:57540"/>
        <dbReference type="ChEBI" id="CHEBI:57945"/>
        <dbReference type="ChEBI" id="CHEBI:90726"/>
        <dbReference type="EC" id="1.1.1.35"/>
    </reaction>
</comment>
<organism evidence="16 17">
    <name type="scientific">Kangiella geojedonensis</name>
    <dbReference type="NCBI Taxonomy" id="914150"/>
    <lineage>
        <taxon>Bacteria</taxon>
        <taxon>Pseudomonadati</taxon>
        <taxon>Pseudomonadota</taxon>
        <taxon>Gammaproteobacteria</taxon>
        <taxon>Kangiellales</taxon>
        <taxon>Kangiellaceae</taxon>
        <taxon>Kangiella</taxon>
    </lineage>
</organism>
<dbReference type="KEGG" id="kge:TQ33_0012"/>
<accession>A0A0F6RBB5</accession>
<dbReference type="PROSITE" id="PS00067">
    <property type="entry name" value="3HCDH"/>
    <property type="match status" value="1"/>
</dbReference>
<dbReference type="InterPro" id="IPR012799">
    <property type="entry name" value="FadB"/>
</dbReference>
<evidence type="ECO:0000256" key="5">
    <source>
        <dbReference type="ARBA" id="ARBA00022832"/>
    </source>
</evidence>
<dbReference type="EC" id="4.2.1.17" evidence="4"/>
<dbReference type="InterPro" id="IPR001753">
    <property type="entry name" value="Enoyl-CoA_hydra/iso"/>
</dbReference>
<dbReference type="Gene3D" id="1.10.1040.50">
    <property type="match status" value="1"/>
</dbReference>
<keyword evidence="5" id="KW-0276">Fatty acid metabolism</keyword>
<evidence type="ECO:0000313" key="16">
    <source>
        <dbReference type="EMBL" id="AKE51006.1"/>
    </source>
</evidence>
<keyword evidence="17" id="KW-1185">Reference proteome</keyword>
<dbReference type="GO" id="GO:0070403">
    <property type="term" value="F:NAD+ binding"/>
    <property type="evidence" value="ECO:0007669"/>
    <property type="project" value="InterPro"/>
</dbReference>
<evidence type="ECO:0000259" key="14">
    <source>
        <dbReference type="Pfam" id="PF00725"/>
    </source>
</evidence>
<dbReference type="OrthoDB" id="5389341at2"/>
<keyword evidence="12" id="KW-0511">Multifunctional enzyme</keyword>
<dbReference type="GO" id="GO:0016509">
    <property type="term" value="F:long-chain (3S)-3-hydroxyacyl-CoA dehydrogenase (NAD+) activity"/>
    <property type="evidence" value="ECO:0007669"/>
    <property type="project" value="TreeGrafter"/>
</dbReference>
<dbReference type="GO" id="GO:0036125">
    <property type="term" value="C:fatty acid beta-oxidation multienzyme complex"/>
    <property type="evidence" value="ECO:0007669"/>
    <property type="project" value="InterPro"/>
</dbReference>
<dbReference type="GO" id="GO:0006635">
    <property type="term" value="P:fatty acid beta-oxidation"/>
    <property type="evidence" value="ECO:0007669"/>
    <property type="project" value="UniProtKB-UniPathway"/>
</dbReference>
<name>A0A0F6RBB5_9GAMM</name>
<dbReference type="EMBL" id="CP010975">
    <property type="protein sequence ID" value="AKE51006.1"/>
    <property type="molecule type" value="Genomic_DNA"/>
</dbReference>
<dbReference type="RefSeq" id="WP_046560253.1">
    <property type="nucleotide sequence ID" value="NZ_CP010975.1"/>
</dbReference>
<dbReference type="Gene3D" id="3.90.226.10">
    <property type="entry name" value="2-enoyl-CoA Hydratase, Chain A, domain 1"/>
    <property type="match status" value="1"/>
</dbReference>
<evidence type="ECO:0000256" key="8">
    <source>
        <dbReference type="ARBA" id="ARBA00023027"/>
    </source>
</evidence>
<feature type="domain" description="3-hydroxyacyl-CoA dehydrogenase C-terminal" evidence="14">
    <location>
        <begin position="498"/>
        <end position="594"/>
    </location>
</feature>
<evidence type="ECO:0000256" key="10">
    <source>
        <dbReference type="ARBA" id="ARBA00023235"/>
    </source>
</evidence>
<dbReference type="SUPFAM" id="SSF52096">
    <property type="entry name" value="ClpP/crotonase"/>
    <property type="match status" value="1"/>
</dbReference>
<keyword evidence="11" id="KW-0456">Lyase</keyword>
<evidence type="ECO:0000256" key="9">
    <source>
        <dbReference type="ARBA" id="ARBA00023098"/>
    </source>
</evidence>